<gene>
    <name evidence="7" type="ORF">P689_119130</name>
</gene>
<dbReference type="PATRIC" id="fig|1401651.3.peg.158"/>
<comment type="function">
    <text evidence="1">Peptide chain release factor 1 directs the termination of translation in response to the peptide chain termination codons UAG and UAA.</text>
</comment>
<feature type="domain" description="Prokaryotic-type class I peptide chain release factors" evidence="6">
    <location>
        <begin position="228"/>
        <end position="244"/>
    </location>
</feature>
<comment type="caution">
    <text evidence="7">The sequence shown here is derived from an EMBL/GenBank/DDBJ whole genome shotgun (WGS) entry which is preliminary data.</text>
</comment>
<dbReference type="InterPro" id="IPR050057">
    <property type="entry name" value="Prokaryotic/Mito_RF"/>
</dbReference>
<dbReference type="PROSITE" id="PS00745">
    <property type="entry name" value="RF_PROK_I"/>
    <property type="match status" value="1"/>
</dbReference>
<dbReference type="Proteomes" id="UP000054529">
    <property type="component" value="Unassembled WGS sequence"/>
</dbReference>
<evidence type="ECO:0000256" key="5">
    <source>
        <dbReference type="NCBIfam" id="TIGR00019"/>
    </source>
</evidence>
<dbReference type="Pfam" id="PF03462">
    <property type="entry name" value="PCRF"/>
    <property type="match status" value="1"/>
</dbReference>
<keyword evidence="4" id="KW-0648">Protein biosynthesis</keyword>
<proteinExistence type="inferred from homology"/>
<accession>A0A0C1V6T8</accession>
<dbReference type="Gene3D" id="3.30.70.1660">
    <property type="match status" value="1"/>
</dbReference>
<evidence type="ECO:0000256" key="4">
    <source>
        <dbReference type="ARBA" id="ARBA00022917"/>
    </source>
</evidence>
<evidence type="ECO:0000256" key="2">
    <source>
        <dbReference type="ARBA" id="ARBA00010835"/>
    </source>
</evidence>
<dbReference type="Pfam" id="PF00472">
    <property type="entry name" value="RF-1"/>
    <property type="match status" value="1"/>
</dbReference>
<dbReference type="InterPro" id="IPR045853">
    <property type="entry name" value="Pep_chain_release_fac_I_sf"/>
</dbReference>
<dbReference type="NCBIfam" id="TIGR00019">
    <property type="entry name" value="prfA"/>
    <property type="match status" value="1"/>
</dbReference>
<protein>
    <recommendedName>
        <fullName evidence="5">Peptide chain release factor 1</fullName>
    </recommendedName>
</protein>
<reference evidence="7 8" key="1">
    <citation type="journal article" date="2014" name="G3 (Bethesda)">
        <title>Genome sequence of Candidatus Riesia pediculischaeffi, endosymbiont of chimpanzee lice, and genomic comparison of recently acquired endosymbionts from human and chimpanzee lice.</title>
        <authorList>
            <person name="Boyd B.M."/>
            <person name="Allen J.M."/>
            <person name="de Crecy-Lagard V."/>
            <person name="Reed D.L."/>
        </authorList>
    </citation>
    <scope>NUCLEOTIDE SEQUENCE [LARGE SCALE GENOMIC DNA]</scope>
    <source>
        <strain evidence="7 8">PTSU</strain>
    </source>
</reference>
<evidence type="ECO:0000313" key="8">
    <source>
        <dbReference type="Proteomes" id="UP000054529"/>
    </source>
</evidence>
<evidence type="ECO:0000256" key="3">
    <source>
        <dbReference type="ARBA" id="ARBA00022481"/>
    </source>
</evidence>
<dbReference type="SUPFAM" id="SSF75620">
    <property type="entry name" value="Release factor"/>
    <property type="match status" value="1"/>
</dbReference>
<dbReference type="SMART" id="SM00937">
    <property type="entry name" value="PCRF"/>
    <property type="match status" value="1"/>
</dbReference>
<dbReference type="FunFam" id="3.30.70.1660:FF:000002">
    <property type="entry name" value="Peptide chain release factor 1"/>
    <property type="match status" value="1"/>
</dbReference>
<dbReference type="Gene3D" id="3.30.160.20">
    <property type="match status" value="1"/>
</dbReference>
<dbReference type="AlphaFoldDB" id="A0A0C1V6T8"/>
<comment type="similarity">
    <text evidence="2">Belongs to the prokaryotic/mitochondrial release factor family.</text>
</comment>
<name>A0A0C1V6T8_9ENTR</name>
<dbReference type="GO" id="GO:0005737">
    <property type="term" value="C:cytoplasm"/>
    <property type="evidence" value="ECO:0007669"/>
    <property type="project" value="UniProtKB-ARBA"/>
</dbReference>
<dbReference type="OrthoDB" id="9806673at2"/>
<dbReference type="GO" id="GO:0016149">
    <property type="term" value="F:translation release factor activity, codon specific"/>
    <property type="evidence" value="ECO:0007669"/>
    <property type="project" value="InterPro"/>
</dbReference>
<dbReference type="InterPro" id="IPR004373">
    <property type="entry name" value="RF-1"/>
</dbReference>
<dbReference type="Gene3D" id="6.10.140.1950">
    <property type="match status" value="1"/>
</dbReference>
<dbReference type="RefSeq" id="WP_039719532.1">
    <property type="nucleotide sequence ID" value="NZ_AWXV01000002.1"/>
</dbReference>
<dbReference type="InterPro" id="IPR005139">
    <property type="entry name" value="PCRF"/>
</dbReference>
<evidence type="ECO:0000256" key="1">
    <source>
        <dbReference type="ARBA" id="ARBA00002986"/>
    </source>
</evidence>
<evidence type="ECO:0000313" key="7">
    <source>
        <dbReference type="EMBL" id="KIE64159.1"/>
    </source>
</evidence>
<dbReference type="InterPro" id="IPR000352">
    <property type="entry name" value="Pep_chain_release_fac_I"/>
</dbReference>
<dbReference type="EMBL" id="AWXV01000002">
    <property type="protein sequence ID" value="KIE64159.1"/>
    <property type="molecule type" value="Genomic_DNA"/>
</dbReference>
<dbReference type="NCBIfam" id="NF001859">
    <property type="entry name" value="PRK00591.1"/>
    <property type="match status" value="1"/>
</dbReference>
<dbReference type="FunFam" id="3.30.160.20:FF:000004">
    <property type="entry name" value="Peptide chain release factor 1"/>
    <property type="match status" value="1"/>
</dbReference>
<keyword evidence="3" id="KW-0488">Methylation</keyword>
<dbReference type="HOGENOM" id="CLU_036856_0_1_6"/>
<organism evidence="7 8">
    <name type="scientific">Candidatus Riesia pediculischaeffi PTSU</name>
    <dbReference type="NCBI Taxonomy" id="1401651"/>
    <lineage>
        <taxon>Bacteria</taxon>
        <taxon>Pseudomonadati</taxon>
        <taxon>Pseudomonadota</taxon>
        <taxon>Gammaproteobacteria</taxon>
        <taxon>Enterobacterales</taxon>
        <taxon>Enterobacteriaceae</taxon>
        <taxon>Candidatus Riesia</taxon>
    </lineage>
</organism>
<dbReference type="PANTHER" id="PTHR43804:SF7">
    <property type="entry name" value="LD18447P"/>
    <property type="match status" value="1"/>
</dbReference>
<dbReference type="PANTHER" id="PTHR43804">
    <property type="entry name" value="LD18447P"/>
    <property type="match status" value="1"/>
</dbReference>
<evidence type="ECO:0000259" key="6">
    <source>
        <dbReference type="PROSITE" id="PS00745"/>
    </source>
</evidence>
<sequence>MEKLIIKKLQKIRERFKVVQKDLLIKQSSNRLKNQLSLQNEYTKLLSILSNFKRYKSLQNEINQVKELMCDEELKNLAIEEINNLKISKEKIEKKLLNQLFLKDQNDQKNCFLEIKAGTGGNEAAIFVKDLFRMYCKYAEHHSWKVNIINLHEVEKGIGYKEIISKISGKDVYKRLKYESGGHRVQRIPETESRGRIHTSSCKVAILLETDISELKIHPNELRIDTFRSSGAGGQHVNTTNSAIRITHIPTKISVECQDERSQHKNRSKAMSVLLARLKDLEMKKIIQEKSFKKKILFGSGERSDRVRTYNFHRGTIIDHRNNLTTHKINEIMNGKLDILIDKMMVDD</sequence>